<dbReference type="GO" id="GO:0006310">
    <property type="term" value="P:DNA recombination"/>
    <property type="evidence" value="ECO:0007669"/>
    <property type="project" value="UniProtKB-KW"/>
</dbReference>
<keyword evidence="3" id="KW-0067">ATP-binding</keyword>
<dbReference type="InterPro" id="IPR027417">
    <property type="entry name" value="P-loop_NTPase"/>
</dbReference>
<evidence type="ECO:0000259" key="5">
    <source>
        <dbReference type="Pfam" id="PF00154"/>
    </source>
</evidence>
<evidence type="ECO:0000256" key="4">
    <source>
        <dbReference type="ARBA" id="ARBA00023172"/>
    </source>
</evidence>
<dbReference type="GO" id="GO:0003697">
    <property type="term" value="F:single-stranded DNA binding"/>
    <property type="evidence" value="ECO:0007669"/>
    <property type="project" value="InterPro"/>
</dbReference>
<proteinExistence type="inferred from homology"/>
<evidence type="ECO:0000256" key="2">
    <source>
        <dbReference type="ARBA" id="ARBA00022741"/>
    </source>
</evidence>
<evidence type="ECO:0000256" key="1">
    <source>
        <dbReference type="ARBA" id="ARBA00009391"/>
    </source>
</evidence>
<dbReference type="Gene3D" id="3.40.50.300">
    <property type="entry name" value="P-loop containing nucleotide triphosphate hydrolases"/>
    <property type="match status" value="1"/>
</dbReference>
<reference evidence="6" key="1">
    <citation type="submission" date="2020-03" db="EMBL/GenBank/DDBJ databases">
        <title>The deep terrestrial virosphere.</title>
        <authorList>
            <person name="Holmfeldt K."/>
            <person name="Nilsson E."/>
            <person name="Simone D."/>
            <person name="Lopez-Fernandez M."/>
            <person name="Wu X."/>
            <person name="de Brujin I."/>
            <person name="Lundin D."/>
            <person name="Andersson A."/>
            <person name="Bertilsson S."/>
            <person name="Dopson M."/>
        </authorList>
    </citation>
    <scope>NUCLEOTIDE SEQUENCE</scope>
    <source>
        <strain evidence="6">MM171A00991</strain>
    </source>
</reference>
<dbReference type="AlphaFoldDB" id="A0A6M3M0Q9"/>
<dbReference type="InterPro" id="IPR049428">
    <property type="entry name" value="RecA-like_N"/>
</dbReference>
<evidence type="ECO:0000313" key="6">
    <source>
        <dbReference type="EMBL" id="QJA99494.1"/>
    </source>
</evidence>
<dbReference type="SUPFAM" id="SSF52540">
    <property type="entry name" value="P-loop containing nucleoside triphosphate hydrolases"/>
    <property type="match status" value="1"/>
</dbReference>
<dbReference type="PANTHER" id="PTHR45900:SF1">
    <property type="entry name" value="MITOCHONDRIAL DNA REPAIR PROTEIN RECA HOMOLOG-RELATED"/>
    <property type="match status" value="1"/>
</dbReference>
<dbReference type="PRINTS" id="PR00142">
    <property type="entry name" value="RECA"/>
</dbReference>
<organism evidence="6">
    <name type="scientific">viral metagenome</name>
    <dbReference type="NCBI Taxonomy" id="1070528"/>
    <lineage>
        <taxon>unclassified sequences</taxon>
        <taxon>metagenomes</taxon>
        <taxon>organismal metagenomes</taxon>
    </lineage>
</organism>
<comment type="similarity">
    <text evidence="1">Belongs to the RecA family.</text>
</comment>
<accession>A0A6M3M0Q9</accession>
<dbReference type="InterPro" id="IPR013765">
    <property type="entry name" value="DNA_recomb/repair_RecA"/>
</dbReference>
<keyword evidence="2" id="KW-0547">Nucleotide-binding</keyword>
<evidence type="ECO:0000256" key="3">
    <source>
        <dbReference type="ARBA" id="ARBA00022840"/>
    </source>
</evidence>
<name>A0A6M3M0Q9_9ZZZZ</name>
<dbReference type="GO" id="GO:0005524">
    <property type="term" value="F:ATP binding"/>
    <property type="evidence" value="ECO:0007669"/>
    <property type="project" value="UniProtKB-KW"/>
</dbReference>
<gene>
    <name evidence="6" type="ORF">MM171A00991_0019</name>
</gene>
<dbReference type="GO" id="GO:0006281">
    <property type="term" value="P:DNA repair"/>
    <property type="evidence" value="ECO:0007669"/>
    <property type="project" value="InterPro"/>
</dbReference>
<keyword evidence="4" id="KW-0233">DNA recombination</keyword>
<protein>
    <submittedName>
        <fullName evidence="6">Putative RecA</fullName>
    </submittedName>
</protein>
<dbReference type="PANTHER" id="PTHR45900">
    <property type="entry name" value="RECA"/>
    <property type="match status" value="1"/>
</dbReference>
<sequence length="372" mass="41968">MTEKSNLLDDLKAEAEKRYGVGTVFTGNEMKKDPPRLPTGIFSVDYAAGGGLPIWGSTCFWGPQGGGKTSMAIGAMQMVPRICWRCFNLLERCSCSEPVLKMRTMWADVEGTLDRDWAAALGANPDDYLVTLADYGEQYVNIMESALRADDCGLVVCDSLAALTPAAEFDAPSEDQFIGNQARMITRCVRKLKQRLIRERKREHPCTVLFTNQLRIKIGVMFGDNESMPGGEGMKHEFSLLLRCVKKALKKDGPDAKFLDATRKMNMAQRHSFAVRKEKVLTMAGIGEFVRVRENLPAFELQKGMIDDYTTVLTYAKEYGVVFKEKDKWRLFEHTAKKQDDIKLFWKKRPGEYFLAQQEIIKRAKERLGGAG</sequence>
<dbReference type="EMBL" id="MT143653">
    <property type="protein sequence ID" value="QJA99494.1"/>
    <property type="molecule type" value="Genomic_DNA"/>
</dbReference>
<dbReference type="Pfam" id="PF00154">
    <property type="entry name" value="RecA_N"/>
    <property type="match status" value="1"/>
</dbReference>
<feature type="domain" description="RecA-like N-terminal" evidence="5">
    <location>
        <begin position="105"/>
        <end position="246"/>
    </location>
</feature>